<reference evidence="1 2" key="1">
    <citation type="submission" date="2023-01" db="EMBL/GenBank/DDBJ databases">
        <authorList>
            <person name="Whitehead M."/>
        </authorList>
    </citation>
    <scope>NUCLEOTIDE SEQUENCE [LARGE SCALE GENOMIC DNA]</scope>
</reference>
<proteinExistence type="predicted"/>
<dbReference type="AlphaFoldDB" id="A0AAV0XYN2"/>
<evidence type="ECO:0008006" key="3">
    <source>
        <dbReference type="Google" id="ProtNLM"/>
    </source>
</evidence>
<keyword evidence="2" id="KW-1185">Reference proteome</keyword>
<dbReference type="EMBL" id="CARXXK010001085">
    <property type="protein sequence ID" value="CAI6373201.1"/>
    <property type="molecule type" value="Genomic_DNA"/>
</dbReference>
<evidence type="ECO:0000313" key="1">
    <source>
        <dbReference type="EMBL" id="CAI6373201.1"/>
    </source>
</evidence>
<accession>A0AAV0XYN2</accession>
<gene>
    <name evidence="1" type="ORF">MEUPH1_LOCUS26985</name>
</gene>
<protein>
    <recommendedName>
        <fullName evidence="3">Transposase</fullName>
    </recommendedName>
</protein>
<sequence>MKSLKRNERHAKNYNVTIPYLSYEPIKPRMTFQTTKIGPRNVWKLQKGWVDVFLDHFFEQYRFPCSFSVKYHHVVPEPIHSDYISFKGRCSDQNCRASFFGGVKNEPKSGENVTVNFLAINTTGIEHTNKRFLKQPKRSLICEDIINSGASQWRRKTVDKLIDYGEVEPPILYKSSVLRKAKQQYIDNTLSIVGHDPINSIVSLKHEVEHSGTIHSIGSDPFFCHYWLPTQEHIYKSKRSKTWTTISVDATGSLVLPIMRTKSKITSAHIFLYQMVAEIEDQTVPIAQQLSEKQDMLSIYYWMASWVNTVIIPNECVCDYSKALLGAITRAFCNRKSLKEYNSMCFDFLTGEKSLLPECYVRVDVAHIIHMLCRWKCLSARKPIKDFYVRCISLLIKSQNINMFKSALEMIIIVACANTDGVDNNLKNTPAEDARKNLIESISRGNIDISINENTSDDYKGISIEDTFFFDEENPKDLYEDNQQTKSTINTWLDEIKFSSIEKSNVVGDRISALYCPDLIKPLMRICSEFPLWSAVMVQHFGSPKPRLSSSRVEGYFSTLKTSIISKKTARMRVDKFLVTHLRAIRGDIKLAAVNENINEKEIKKMKLDNSIKDSSIQVNFPSSKVEVISNNHDKIDCESSGSGNSDSEVDCRSSISNNHEEQEFENWRNKASPPSPIIKKTTAKRTVYLDAHPEIKLKQKINKKISKKRIDLIRNGNCMRPLRLQKDKKKYQT</sequence>
<name>A0AAV0XYN2_9HEMI</name>
<evidence type="ECO:0000313" key="2">
    <source>
        <dbReference type="Proteomes" id="UP001160148"/>
    </source>
</evidence>
<comment type="caution">
    <text evidence="1">The sequence shown here is derived from an EMBL/GenBank/DDBJ whole genome shotgun (WGS) entry which is preliminary data.</text>
</comment>
<organism evidence="1 2">
    <name type="scientific">Macrosiphum euphorbiae</name>
    <name type="common">potato aphid</name>
    <dbReference type="NCBI Taxonomy" id="13131"/>
    <lineage>
        <taxon>Eukaryota</taxon>
        <taxon>Metazoa</taxon>
        <taxon>Ecdysozoa</taxon>
        <taxon>Arthropoda</taxon>
        <taxon>Hexapoda</taxon>
        <taxon>Insecta</taxon>
        <taxon>Pterygota</taxon>
        <taxon>Neoptera</taxon>
        <taxon>Paraneoptera</taxon>
        <taxon>Hemiptera</taxon>
        <taxon>Sternorrhyncha</taxon>
        <taxon>Aphidomorpha</taxon>
        <taxon>Aphidoidea</taxon>
        <taxon>Aphididae</taxon>
        <taxon>Macrosiphini</taxon>
        <taxon>Macrosiphum</taxon>
    </lineage>
</organism>
<dbReference type="Proteomes" id="UP001160148">
    <property type="component" value="Unassembled WGS sequence"/>
</dbReference>